<organism evidence="13 14">
    <name type="scientific">Monascus purpureus</name>
    <name type="common">Red mold</name>
    <name type="synonym">Monascus anka</name>
    <dbReference type="NCBI Taxonomy" id="5098"/>
    <lineage>
        <taxon>Eukaryota</taxon>
        <taxon>Fungi</taxon>
        <taxon>Dikarya</taxon>
        <taxon>Ascomycota</taxon>
        <taxon>Pezizomycotina</taxon>
        <taxon>Eurotiomycetes</taxon>
        <taxon>Eurotiomycetidae</taxon>
        <taxon>Eurotiales</taxon>
        <taxon>Aspergillaceae</taxon>
        <taxon>Monascus</taxon>
    </lineage>
</organism>
<dbReference type="Gene3D" id="3.90.180.10">
    <property type="entry name" value="Medium-chain alcohol dehydrogenases, catalytic domain"/>
    <property type="match status" value="1"/>
</dbReference>
<dbReference type="GO" id="GO:0006062">
    <property type="term" value="P:sorbitol catabolic process"/>
    <property type="evidence" value="ECO:0007669"/>
    <property type="project" value="TreeGrafter"/>
</dbReference>
<evidence type="ECO:0000256" key="3">
    <source>
        <dbReference type="ARBA" id="ARBA00022723"/>
    </source>
</evidence>
<evidence type="ECO:0000256" key="2">
    <source>
        <dbReference type="ARBA" id="ARBA00022629"/>
    </source>
</evidence>
<dbReference type="InterPro" id="IPR020843">
    <property type="entry name" value="ER"/>
</dbReference>
<dbReference type="Gene3D" id="3.40.50.720">
    <property type="entry name" value="NAD(P)-binding Rossmann-like Domain"/>
    <property type="match status" value="1"/>
</dbReference>
<evidence type="ECO:0000256" key="8">
    <source>
        <dbReference type="ARBA" id="ARBA00025713"/>
    </source>
</evidence>
<comment type="cofactor">
    <cofactor evidence="11">
        <name>Zn(2+)</name>
        <dbReference type="ChEBI" id="CHEBI:29105"/>
    </cofactor>
    <text evidence="11">Binds 1 or 2 Zn(2+) ions per subunit.</text>
</comment>
<dbReference type="AlphaFoldDB" id="A0A507QSK3"/>
<dbReference type="EMBL" id="VIFY01000073">
    <property type="protein sequence ID" value="TQB71854.1"/>
    <property type="molecule type" value="Genomic_DNA"/>
</dbReference>
<dbReference type="InterPro" id="IPR002328">
    <property type="entry name" value="ADH_Zn_CS"/>
</dbReference>
<keyword evidence="2 11" id="KW-0859">Xylose metabolism</keyword>
<comment type="function">
    <text evidence="7 11">Xylitol dehydrogenase which catalyzes the conversion of xylitol to D-xylulose. Xylose is a major component of hemicelluloses such as xylan. Most fungi utilize D-xylose via three enzymatic reactions, xylose reductase (XR), xylitol dehydrogenase (XDH), and xylulokinase, to form xylulose 5-phosphate, which enters pentose phosphate pathway.</text>
</comment>
<evidence type="ECO:0000256" key="5">
    <source>
        <dbReference type="ARBA" id="ARBA00023002"/>
    </source>
</evidence>
<dbReference type="SUPFAM" id="SSF51735">
    <property type="entry name" value="NAD(P)-binding Rossmann-fold domains"/>
    <property type="match status" value="1"/>
</dbReference>
<evidence type="ECO:0000256" key="9">
    <source>
        <dbReference type="ARBA" id="ARBA00026119"/>
    </source>
</evidence>
<evidence type="ECO:0000256" key="1">
    <source>
        <dbReference type="ARBA" id="ARBA00008072"/>
    </source>
</evidence>
<keyword evidence="4 10" id="KW-0862">Zinc</keyword>
<evidence type="ECO:0000256" key="10">
    <source>
        <dbReference type="RuleBase" id="RU361277"/>
    </source>
</evidence>
<dbReference type="OrthoDB" id="3941538at2759"/>
<evidence type="ECO:0000259" key="12">
    <source>
        <dbReference type="SMART" id="SM00829"/>
    </source>
</evidence>
<sequence length="363" mass="38706">MGDLQNPSLVLKDILQFEFEDRPVPKLQDEHDVLIRVKFTGICGSDVHYWQRGRIGQFVLESPMVLGHESSGIVEKVGSKVASLKVGDHVALEPGVPCRRCNFCKGGKYNLCSDMAFAATPPYDGTLAKYYSLPEDLCYKLPHNVSLEEGAVVEPLSVAVHLVRQAEVQPGNSVVVFGAGPIGLLCCAVAKAFGAAKVISVDIQQNRLEFARKYAATSTFLPGKVSAAGNAARLREENALGEGADIVIDASGAEPSIQAGIHVLRAGGTFVQGGMGKEEINFPITAACTKELHVKGSFRYATGDYKLAIGLIASGKVDVKQLISETVQFQDAKRAFETVAAGSSIKMLIAGVQANLTEQVSTI</sequence>
<keyword evidence="11" id="KW-0119">Carbohydrate metabolism</keyword>
<evidence type="ECO:0000313" key="14">
    <source>
        <dbReference type="Proteomes" id="UP000319663"/>
    </source>
</evidence>
<proteinExistence type="inferred from homology"/>
<dbReference type="GO" id="GO:0046526">
    <property type="term" value="F:D-xylulose reductase activity"/>
    <property type="evidence" value="ECO:0007669"/>
    <property type="project" value="UniProtKB-EC"/>
</dbReference>
<accession>A0A507QSK3</accession>
<dbReference type="SUPFAM" id="SSF50129">
    <property type="entry name" value="GroES-like"/>
    <property type="match status" value="1"/>
</dbReference>
<evidence type="ECO:0000256" key="7">
    <source>
        <dbReference type="ARBA" id="ARBA00024843"/>
    </source>
</evidence>
<evidence type="ECO:0000256" key="4">
    <source>
        <dbReference type="ARBA" id="ARBA00022833"/>
    </source>
</evidence>
<dbReference type="Pfam" id="PF08240">
    <property type="entry name" value="ADH_N"/>
    <property type="match status" value="1"/>
</dbReference>
<name>A0A507QSK3_MONPU</name>
<dbReference type="InterPro" id="IPR011032">
    <property type="entry name" value="GroES-like_sf"/>
</dbReference>
<dbReference type="FunFam" id="3.40.50.720:FF:000068">
    <property type="entry name" value="Sorbitol dehydrogenase"/>
    <property type="match status" value="1"/>
</dbReference>
<comment type="caution">
    <text evidence="13">The sequence shown here is derived from an EMBL/GenBank/DDBJ whole genome shotgun (WGS) entry which is preliminary data.</text>
</comment>
<keyword evidence="3 10" id="KW-0479">Metal-binding</keyword>
<dbReference type="Proteomes" id="UP000319663">
    <property type="component" value="Unassembled WGS sequence"/>
</dbReference>
<dbReference type="CDD" id="cd05285">
    <property type="entry name" value="sorbitol_DH"/>
    <property type="match status" value="1"/>
</dbReference>
<reference evidence="13 14" key="1">
    <citation type="submission" date="2019-06" db="EMBL/GenBank/DDBJ databases">
        <title>Wine fermentation using esterase from Monascus purpureus.</title>
        <authorList>
            <person name="Geng C."/>
            <person name="Zhang Y."/>
        </authorList>
    </citation>
    <scope>NUCLEOTIDE SEQUENCE [LARGE SCALE GENOMIC DNA]</scope>
    <source>
        <strain evidence="13">HQ1</strain>
    </source>
</reference>
<feature type="domain" description="Enoyl reductase (ER)" evidence="12">
    <location>
        <begin position="12"/>
        <end position="349"/>
    </location>
</feature>
<dbReference type="UniPathway" id="UPA00146">
    <property type="reaction ID" value="UER00577"/>
</dbReference>
<evidence type="ECO:0000313" key="13">
    <source>
        <dbReference type="EMBL" id="TQB71854.1"/>
    </source>
</evidence>
<dbReference type="EC" id="1.1.1.9" evidence="9 11"/>
<dbReference type="GO" id="GO:0008270">
    <property type="term" value="F:zinc ion binding"/>
    <property type="evidence" value="ECO:0007669"/>
    <property type="project" value="UniProtKB-UniRule"/>
</dbReference>
<evidence type="ECO:0000256" key="11">
    <source>
        <dbReference type="RuleBase" id="RU369026"/>
    </source>
</evidence>
<dbReference type="STRING" id="5098.A0A507QSK3"/>
<keyword evidence="14" id="KW-1185">Reference proteome</keyword>
<dbReference type="InterPro" id="IPR013149">
    <property type="entry name" value="ADH-like_C"/>
</dbReference>
<dbReference type="GO" id="GO:0019569">
    <property type="term" value="P:L-arabinose catabolic process to D-xylulose 5-phosphate"/>
    <property type="evidence" value="ECO:0007669"/>
    <property type="project" value="UniProtKB-UniRule"/>
</dbReference>
<comment type="pathway">
    <text evidence="8 11">Carbohydrate degradation; L-arabinose degradation via L-arabinitol; D-xylulose 5-phosphate from L-arabinose (fungal route): step 4/5.</text>
</comment>
<dbReference type="InterPro" id="IPR045306">
    <property type="entry name" value="SDH-like"/>
</dbReference>
<dbReference type="PANTHER" id="PTHR43161">
    <property type="entry name" value="SORBITOL DEHYDROGENASE"/>
    <property type="match status" value="1"/>
</dbReference>
<dbReference type="GO" id="GO:0003939">
    <property type="term" value="F:L-iditol 2-dehydrogenase (NAD+) activity"/>
    <property type="evidence" value="ECO:0007669"/>
    <property type="project" value="TreeGrafter"/>
</dbReference>
<dbReference type="SMART" id="SM00829">
    <property type="entry name" value="PKS_ER"/>
    <property type="match status" value="1"/>
</dbReference>
<dbReference type="InterPro" id="IPR036291">
    <property type="entry name" value="NAD(P)-bd_dom_sf"/>
</dbReference>
<gene>
    <name evidence="13" type="ORF">MPDQ_007228</name>
</gene>
<keyword evidence="6 11" id="KW-0520">NAD</keyword>
<dbReference type="PROSITE" id="PS00059">
    <property type="entry name" value="ADH_ZINC"/>
    <property type="match status" value="1"/>
</dbReference>
<dbReference type="Pfam" id="PF00107">
    <property type="entry name" value="ADH_zinc_N"/>
    <property type="match status" value="1"/>
</dbReference>
<keyword evidence="5 11" id="KW-0560">Oxidoreductase</keyword>
<dbReference type="PANTHER" id="PTHR43161:SF9">
    <property type="entry name" value="SORBITOL DEHYDROGENASE"/>
    <property type="match status" value="1"/>
</dbReference>
<dbReference type="InterPro" id="IPR013154">
    <property type="entry name" value="ADH-like_N"/>
</dbReference>
<comment type="catalytic activity">
    <reaction evidence="11">
        <text>xylitol + NAD(+) = D-xylulose + NADH + H(+)</text>
        <dbReference type="Rhea" id="RHEA:20433"/>
        <dbReference type="ChEBI" id="CHEBI:15378"/>
        <dbReference type="ChEBI" id="CHEBI:17140"/>
        <dbReference type="ChEBI" id="CHEBI:17151"/>
        <dbReference type="ChEBI" id="CHEBI:57540"/>
        <dbReference type="ChEBI" id="CHEBI:57945"/>
        <dbReference type="EC" id="1.1.1.9"/>
    </reaction>
</comment>
<evidence type="ECO:0000256" key="6">
    <source>
        <dbReference type="ARBA" id="ARBA00023027"/>
    </source>
</evidence>
<comment type="similarity">
    <text evidence="1 10">Belongs to the zinc-containing alcohol dehydrogenase family.</text>
</comment>
<dbReference type="GO" id="GO:0042732">
    <property type="term" value="P:D-xylose metabolic process"/>
    <property type="evidence" value="ECO:0007669"/>
    <property type="project" value="UniProtKB-UniRule"/>
</dbReference>
<protein>
    <recommendedName>
        <fullName evidence="9 11">D-xylulose reductase</fullName>
        <ecNumber evidence="9 11">1.1.1.9</ecNumber>
    </recommendedName>
    <alternativeName>
        <fullName evidence="11">Xylitol dehydrogenase</fullName>
    </alternativeName>
</protein>